<dbReference type="AlphaFoldDB" id="A0A370GD24"/>
<dbReference type="NCBIfam" id="TIGR02746">
    <property type="entry name" value="TraC-F-type"/>
    <property type="match status" value="1"/>
</dbReference>
<dbReference type="Gene3D" id="3.40.50.300">
    <property type="entry name" value="P-loop containing nucleotide triphosphate hydrolases"/>
    <property type="match status" value="1"/>
</dbReference>
<comment type="caution">
    <text evidence="2">The sequence shown here is derived from an EMBL/GenBank/DDBJ whole genome shotgun (WGS) entry which is preliminary data.</text>
</comment>
<evidence type="ECO:0000313" key="2">
    <source>
        <dbReference type="EMBL" id="RDI41120.1"/>
    </source>
</evidence>
<evidence type="ECO:0000313" key="3">
    <source>
        <dbReference type="Proteomes" id="UP000254720"/>
    </source>
</evidence>
<dbReference type="RefSeq" id="WP_114834999.1">
    <property type="nucleotide sequence ID" value="NZ_LR699117.1"/>
</dbReference>
<dbReference type="InterPro" id="IPR043964">
    <property type="entry name" value="P-loop_TraG"/>
</dbReference>
<reference evidence="2 3" key="1">
    <citation type="submission" date="2018-07" db="EMBL/GenBank/DDBJ databases">
        <title>Genomic Encyclopedia of Type Strains, Phase IV (KMG-IV): sequencing the most valuable type-strain genomes for metagenomic binning, comparative biology and taxonomic classification.</title>
        <authorList>
            <person name="Goeker M."/>
        </authorList>
    </citation>
    <scope>NUCLEOTIDE SEQUENCE [LARGE SCALE GENOMIC DNA]</scope>
    <source>
        <strain evidence="2 3">DSM 16500</strain>
    </source>
</reference>
<dbReference type="InterPro" id="IPR027417">
    <property type="entry name" value="P-loop_NTPase"/>
</dbReference>
<organism evidence="2 3">
    <name type="scientific">Aquicella lusitana</name>
    <dbReference type="NCBI Taxonomy" id="254246"/>
    <lineage>
        <taxon>Bacteria</taxon>
        <taxon>Pseudomonadati</taxon>
        <taxon>Pseudomonadota</taxon>
        <taxon>Gammaproteobacteria</taxon>
        <taxon>Legionellales</taxon>
        <taxon>Coxiellaceae</taxon>
        <taxon>Aquicella</taxon>
    </lineage>
</organism>
<keyword evidence="2" id="KW-0067">ATP-binding</keyword>
<dbReference type="PANTHER" id="PTHR38467:SF1">
    <property type="entry name" value="CONJUGATIVE TRANSFER: ASSEMBLY"/>
    <property type="match status" value="1"/>
</dbReference>
<dbReference type="PANTHER" id="PTHR38467">
    <property type="match status" value="1"/>
</dbReference>
<gene>
    <name evidence="2" type="ORF">C8D86_12118</name>
</gene>
<dbReference type="GO" id="GO:0005524">
    <property type="term" value="F:ATP binding"/>
    <property type="evidence" value="ECO:0007669"/>
    <property type="project" value="UniProtKB-KW"/>
</dbReference>
<dbReference type="InterPro" id="IPR025955">
    <property type="entry name" value="TraC/Conjuga_ATPase"/>
</dbReference>
<dbReference type="InterPro" id="IPR014117">
    <property type="entry name" value="TraC-F-type"/>
</dbReference>
<feature type="domain" description="TraG P-loop" evidence="1">
    <location>
        <begin position="466"/>
        <end position="824"/>
    </location>
</feature>
<dbReference type="Proteomes" id="UP000254720">
    <property type="component" value="Unassembled WGS sequence"/>
</dbReference>
<dbReference type="InterPro" id="IPR053155">
    <property type="entry name" value="F-pilin_assembly_TraC"/>
</dbReference>
<dbReference type="Pfam" id="PF19044">
    <property type="entry name" value="P-loop_TraG"/>
    <property type="match status" value="1"/>
</dbReference>
<proteinExistence type="predicted"/>
<accession>A0A370GD24</accession>
<dbReference type="OrthoDB" id="9816422at2"/>
<keyword evidence="2" id="KW-0547">Nucleotide-binding</keyword>
<keyword evidence="3" id="KW-1185">Reference proteome</keyword>
<name>A0A370GD24_9COXI</name>
<dbReference type="EMBL" id="QQAX01000021">
    <property type="protein sequence ID" value="RDI41120.1"/>
    <property type="molecule type" value="Genomic_DNA"/>
</dbReference>
<dbReference type="Pfam" id="PF11130">
    <property type="entry name" value="TraC_F_IV"/>
    <property type="match status" value="1"/>
</dbReference>
<dbReference type="Gene3D" id="1.10.8.730">
    <property type="match status" value="1"/>
</dbReference>
<sequence length="829" mass="94942">MLTKIRDVSEKLGNKIAHLMGEESYQKKDESLNRRRFSTLFDHHFISKLLPYELFDSETSLFFNKKSIGFILETTPLLGSSEEIENILTSIITDILPAHVDMQFLLWASPKIAPILDAFELARSKDETFSWLAKKRTDYLKRGAFESLSGFGSLLIRNFRAFIVVSATKKQKDSSELIGLRDDIESSLKSINIGSRVIDAQQFISTFSDIITPTRQLYPHDDRWNEFDGLSTQLTDPEWQLRVKPNSLLFTSENESAEVHCLTVREYPRKPTQWRTSENLGQLFNATLQIPCPFLISFSLRKTDEEKKMSDGIKSMNRESNAKSPLAKFKKSVNEEFHDWDFIRQRLREGDALVKTFYQVILFSKPEESKFCERRLRDLYRANGWKLRKESYLQLQSWLAALPMVMTEGLFDDMKYFGRLKTMTAFNAINVAPLQGEWKGSKTPSLLLPGRRGQIALWNPFDNEGNFNIVIVAAPRKGKSALTNEYINAILGSGGRVWVIDVGKSYEKTCKQFGGQFIEFSEETNICLNPFTFITNINESMELLKPLLASMARPVTGATEEEINFLEKAIIAAWEKKGNQSTITIIAEWLAEHTQPVAQNLSHLLFSYTSQGSYARFFEGNCTINFNNPFIVLELQALDSKKDLQRIIMQMLIFLISQAMYRGDRSQIKSCIIDEAWKQLNSNDKSQAEFIEAGYRTAPKHRGNFISIAHSVADFHGNRMSKAAFDCSDFKIILGQTDEAINKLKQEKIMDIDGFTERLLKSLKITKDFSECVIKSPEGMSVHRIIFDPYSRILYSTKGEEFEAVNRLVSSGMTLRDSIEQVVRQFNHV</sequence>
<dbReference type="SUPFAM" id="SSF52540">
    <property type="entry name" value="P-loop containing nucleoside triphosphate hydrolases"/>
    <property type="match status" value="1"/>
</dbReference>
<evidence type="ECO:0000259" key="1">
    <source>
        <dbReference type="Pfam" id="PF19044"/>
    </source>
</evidence>
<protein>
    <submittedName>
        <fullName evidence="2">Conjugal transfer ATP-binding protein TraC</fullName>
    </submittedName>
</protein>